<proteinExistence type="predicted"/>
<gene>
    <name evidence="1" type="ORF">OKIOD_LOCUS14678</name>
</gene>
<evidence type="ECO:0000313" key="1">
    <source>
        <dbReference type="EMBL" id="CAG5111627.1"/>
    </source>
</evidence>
<dbReference type="EMBL" id="OU015567">
    <property type="protein sequence ID" value="CAG5111627.1"/>
    <property type="molecule type" value="Genomic_DNA"/>
</dbReference>
<keyword evidence="2" id="KW-1185">Reference proteome</keyword>
<name>A0ABN7T3K0_OIKDI</name>
<sequence length="73" mass="8361">MSSEAVEFVQAKWQKLIDQLEAQSTRTKANCPKKLGNNGPYVYVDRRRYVEPFTPFDISKLTPPNLKANSKES</sequence>
<accession>A0ABN7T3K0</accession>
<reference evidence="1 2" key="1">
    <citation type="submission" date="2021-04" db="EMBL/GenBank/DDBJ databases">
        <authorList>
            <person name="Bliznina A."/>
        </authorList>
    </citation>
    <scope>NUCLEOTIDE SEQUENCE [LARGE SCALE GENOMIC DNA]</scope>
</reference>
<evidence type="ECO:0000313" key="2">
    <source>
        <dbReference type="Proteomes" id="UP001158576"/>
    </source>
</evidence>
<organism evidence="1 2">
    <name type="scientific">Oikopleura dioica</name>
    <name type="common">Tunicate</name>
    <dbReference type="NCBI Taxonomy" id="34765"/>
    <lineage>
        <taxon>Eukaryota</taxon>
        <taxon>Metazoa</taxon>
        <taxon>Chordata</taxon>
        <taxon>Tunicata</taxon>
        <taxon>Appendicularia</taxon>
        <taxon>Copelata</taxon>
        <taxon>Oikopleuridae</taxon>
        <taxon>Oikopleura</taxon>
    </lineage>
</organism>
<protein>
    <submittedName>
        <fullName evidence="1">Oidioi.mRNA.OKI2018_I69.chr2.g5913.t1.cds</fullName>
    </submittedName>
</protein>
<dbReference type="Proteomes" id="UP001158576">
    <property type="component" value="Chromosome 2"/>
</dbReference>